<name>A0A8X7CUZ5_9ARAC</name>
<evidence type="ECO:0000313" key="2">
    <source>
        <dbReference type="EMBL" id="GFY79672.1"/>
    </source>
</evidence>
<sequence length="182" mass="20633">MPVLKDTEASLDMGFEKYAAPEIFSGEHAPVKHILDDGMARPAEREIECEQIHVILKSVVSPVHLDRLKYFLEDQTIELLEPDLEQNGLPRPEIGNEIQTRRQRRKETGKSTRQENDNDKFRLGECAVENGEDFGPSFTGEGTDNGNLVKLSDCEVMEARLRNLVKLSDCEVMEAQLRNQPP</sequence>
<protein>
    <submittedName>
        <fullName evidence="2">Uncharacterized protein</fullName>
    </submittedName>
</protein>
<gene>
    <name evidence="2" type="primary">NCL1_30259</name>
    <name evidence="2" type="ORF">TNIN_196511</name>
</gene>
<proteinExistence type="predicted"/>
<evidence type="ECO:0000313" key="3">
    <source>
        <dbReference type="Proteomes" id="UP000886998"/>
    </source>
</evidence>
<feature type="region of interest" description="Disordered" evidence="1">
    <location>
        <begin position="86"/>
        <end position="120"/>
    </location>
</feature>
<dbReference type="EMBL" id="BMAV01023734">
    <property type="protein sequence ID" value="GFY79672.1"/>
    <property type="molecule type" value="Genomic_DNA"/>
</dbReference>
<organism evidence="2 3">
    <name type="scientific">Trichonephila inaurata madagascariensis</name>
    <dbReference type="NCBI Taxonomy" id="2747483"/>
    <lineage>
        <taxon>Eukaryota</taxon>
        <taxon>Metazoa</taxon>
        <taxon>Ecdysozoa</taxon>
        <taxon>Arthropoda</taxon>
        <taxon>Chelicerata</taxon>
        <taxon>Arachnida</taxon>
        <taxon>Araneae</taxon>
        <taxon>Araneomorphae</taxon>
        <taxon>Entelegynae</taxon>
        <taxon>Araneoidea</taxon>
        <taxon>Nephilidae</taxon>
        <taxon>Trichonephila</taxon>
        <taxon>Trichonephila inaurata</taxon>
    </lineage>
</organism>
<keyword evidence="3" id="KW-1185">Reference proteome</keyword>
<evidence type="ECO:0000256" key="1">
    <source>
        <dbReference type="SAM" id="MobiDB-lite"/>
    </source>
</evidence>
<accession>A0A8X7CUZ5</accession>
<dbReference type="AlphaFoldDB" id="A0A8X7CUZ5"/>
<feature type="compositionally biased region" description="Basic and acidic residues" evidence="1">
    <location>
        <begin position="106"/>
        <end position="120"/>
    </location>
</feature>
<dbReference type="Proteomes" id="UP000886998">
    <property type="component" value="Unassembled WGS sequence"/>
</dbReference>
<reference evidence="2" key="1">
    <citation type="submission" date="2020-08" db="EMBL/GenBank/DDBJ databases">
        <title>Multicomponent nature underlies the extraordinary mechanical properties of spider dragline silk.</title>
        <authorList>
            <person name="Kono N."/>
            <person name="Nakamura H."/>
            <person name="Mori M."/>
            <person name="Yoshida Y."/>
            <person name="Ohtoshi R."/>
            <person name="Malay A.D."/>
            <person name="Moran D.A.P."/>
            <person name="Tomita M."/>
            <person name="Numata K."/>
            <person name="Arakawa K."/>
        </authorList>
    </citation>
    <scope>NUCLEOTIDE SEQUENCE</scope>
</reference>
<comment type="caution">
    <text evidence="2">The sequence shown here is derived from an EMBL/GenBank/DDBJ whole genome shotgun (WGS) entry which is preliminary data.</text>
</comment>